<dbReference type="PANTHER" id="PTHR47961">
    <property type="entry name" value="DNA POLYMERASE THETA, PUTATIVE (AFU_ORTHOLOGUE AFUA_1G05260)-RELATED"/>
    <property type="match status" value="1"/>
</dbReference>
<evidence type="ECO:0000256" key="2">
    <source>
        <dbReference type="ARBA" id="ARBA00022801"/>
    </source>
</evidence>
<keyword evidence="1" id="KW-0547">Nucleotide-binding</keyword>
<dbReference type="InterPro" id="IPR014001">
    <property type="entry name" value="Helicase_ATP-bd"/>
</dbReference>
<dbReference type="Gene3D" id="1.10.3380.20">
    <property type="match status" value="1"/>
</dbReference>
<dbReference type="InterPro" id="IPR011545">
    <property type="entry name" value="DEAD/DEAH_box_helicase_dom"/>
</dbReference>
<organism evidence="9 10">
    <name type="scientific">Discina gigas</name>
    <dbReference type="NCBI Taxonomy" id="1032678"/>
    <lineage>
        <taxon>Eukaryota</taxon>
        <taxon>Fungi</taxon>
        <taxon>Dikarya</taxon>
        <taxon>Ascomycota</taxon>
        <taxon>Pezizomycotina</taxon>
        <taxon>Pezizomycetes</taxon>
        <taxon>Pezizales</taxon>
        <taxon>Discinaceae</taxon>
        <taxon>Discina</taxon>
    </lineage>
</organism>
<evidence type="ECO:0000259" key="7">
    <source>
        <dbReference type="PROSITE" id="PS51192"/>
    </source>
</evidence>
<reference evidence="9 10" key="1">
    <citation type="submission" date="2024-02" db="EMBL/GenBank/DDBJ databases">
        <title>Discinaceae phylogenomics.</title>
        <authorList>
            <person name="Dirks A.C."/>
            <person name="James T.Y."/>
        </authorList>
    </citation>
    <scope>NUCLEOTIDE SEQUENCE [LARGE SCALE GENOMIC DNA]</scope>
    <source>
        <strain evidence="9 10">ACD0624</strain>
    </source>
</reference>
<evidence type="ECO:0000256" key="1">
    <source>
        <dbReference type="ARBA" id="ARBA00022741"/>
    </source>
</evidence>
<dbReference type="Pfam" id="PF21099">
    <property type="entry name" value="POLQ_helical"/>
    <property type="match status" value="1"/>
</dbReference>
<dbReference type="InterPro" id="IPR001650">
    <property type="entry name" value="Helicase_C-like"/>
</dbReference>
<dbReference type="Gene3D" id="3.40.50.300">
    <property type="entry name" value="P-loop containing nucleotide triphosphate hydrolases"/>
    <property type="match status" value="2"/>
</dbReference>
<dbReference type="InterPro" id="IPR027417">
    <property type="entry name" value="P-loop_NTPase"/>
</dbReference>
<dbReference type="Pfam" id="PF00271">
    <property type="entry name" value="Helicase_C"/>
    <property type="match status" value="1"/>
</dbReference>
<keyword evidence="10" id="KW-1185">Reference proteome</keyword>
<comment type="catalytic activity">
    <reaction evidence="5">
        <text>ATP + H2O = ADP + phosphate + H(+)</text>
        <dbReference type="Rhea" id="RHEA:13065"/>
        <dbReference type="ChEBI" id="CHEBI:15377"/>
        <dbReference type="ChEBI" id="CHEBI:15378"/>
        <dbReference type="ChEBI" id="CHEBI:30616"/>
        <dbReference type="ChEBI" id="CHEBI:43474"/>
        <dbReference type="ChEBI" id="CHEBI:456216"/>
        <dbReference type="EC" id="5.6.2.4"/>
    </reaction>
</comment>
<gene>
    <name evidence="9" type="ORF">Q9L58_008851</name>
</gene>
<comment type="caution">
    <text evidence="9">The sequence shown here is derived from an EMBL/GenBank/DDBJ whole genome shotgun (WGS) entry which is preliminary data.</text>
</comment>
<name>A0ABR3G902_9PEZI</name>
<protein>
    <recommendedName>
        <fullName evidence="11">P-loop containing nucleoside triphosphate hydrolase protein</fullName>
    </recommendedName>
</protein>
<evidence type="ECO:0000313" key="9">
    <source>
        <dbReference type="EMBL" id="KAL0632288.1"/>
    </source>
</evidence>
<dbReference type="InterPro" id="IPR057220">
    <property type="entry name" value="DUF7898"/>
</dbReference>
<sequence length="906" mass="100370">MASANRLPVTAEDILRSKRNGGGTAIHLKRSSVALIDTTNLPSKRQRLSRDNDNDDDDYAMTDMHHGRKTLKVAPDWGGGEVTSTPAPFSSTGQTQILLAPPASTPAAYRNTSNPLSLSHPKWGLKREVVLGFGACGITEMYPWQSECLSLPGLLSGEQNLVYTAPTSAGKSLVADVLAIRQVIAERKKAIIVVPYIAIVQEKTKFLKKVLEKVRVMADSKGHWDKQKRWRSVNIVGFHSGAKSRLGWKELDLAVCTIEKANALINAAIEDCSIDHLGVVVFDELHMLGDPHRGPILELLATKILCLSEEHIQIVGMSATLANVHVLAAWLHAQAYECTYRPIPLREHYVVDNAVYAYNDRLTARIPLSELKELKDPVTNAVITLAFACVKDGHGVLVFCESRRRCEDMSLLLIKFMPRCDDNTRERRMEVVRDLATTTTGLDFVLERTVPAGVAFHHAGLTTEEKDLIADAYDRGLVKIICCTATMAAGVNLPARRVIISPRMGRDFVSPAMLRQMKGRAGRKGKDTVGESFLVCRKSDIVAVKALMEAKMPSVESCLAGEEGGLKRALLEGIATKLATSADSLDDYIRATLLFHTTADPAVTLRPIIAAALEYLKVQNLITEDTHTGYFEATKIGNATVASGFGPDEGVFLHQELSRALRNFNLECDMHIVYQFTPIHSSSTQAVEIDWKVMRDEVEHLDEHALRAATFVGVNPGFVNRMAQGGALKEDTPANIEKARVYRRFYVSLMLRELINERPVHVVAANYDIARGFIQQLSSTCRGFATTSATFCKVMGWTGLAVLLEHYSWRLDLGVKDDLMELARIPFVKSYTARVFYENGLKTIEAVAAADVSVLRKALEMAQPKRLRLRQEEEVKMAARLQERAEIVLAAARRIYEQECVVELEE</sequence>
<dbReference type="PROSITE" id="PS51192">
    <property type="entry name" value="HELICASE_ATP_BIND_1"/>
    <property type="match status" value="1"/>
</dbReference>
<dbReference type="PROSITE" id="PS51194">
    <property type="entry name" value="HELICASE_CTER"/>
    <property type="match status" value="1"/>
</dbReference>
<dbReference type="SUPFAM" id="SSF158702">
    <property type="entry name" value="Sec63 N-terminal domain-like"/>
    <property type="match status" value="1"/>
</dbReference>
<feature type="domain" description="Helicase C-terminal" evidence="8">
    <location>
        <begin position="381"/>
        <end position="589"/>
    </location>
</feature>
<evidence type="ECO:0008006" key="11">
    <source>
        <dbReference type="Google" id="ProtNLM"/>
    </source>
</evidence>
<dbReference type="SMART" id="SM00490">
    <property type="entry name" value="HELICc"/>
    <property type="match status" value="1"/>
</dbReference>
<dbReference type="InterPro" id="IPR048960">
    <property type="entry name" value="POLQ-like_helical"/>
</dbReference>
<evidence type="ECO:0000256" key="3">
    <source>
        <dbReference type="ARBA" id="ARBA00022806"/>
    </source>
</evidence>
<keyword evidence="4" id="KW-0067">ATP-binding</keyword>
<evidence type="ECO:0000256" key="6">
    <source>
        <dbReference type="SAM" id="MobiDB-lite"/>
    </source>
</evidence>
<dbReference type="Pfam" id="PF25453">
    <property type="entry name" value="DUF7898"/>
    <property type="match status" value="1"/>
</dbReference>
<evidence type="ECO:0000256" key="4">
    <source>
        <dbReference type="ARBA" id="ARBA00022840"/>
    </source>
</evidence>
<dbReference type="InterPro" id="IPR046931">
    <property type="entry name" value="HTH_61"/>
</dbReference>
<dbReference type="SMART" id="SM00487">
    <property type="entry name" value="DEXDc"/>
    <property type="match status" value="1"/>
</dbReference>
<dbReference type="SUPFAM" id="SSF52540">
    <property type="entry name" value="P-loop containing nucleoside triphosphate hydrolases"/>
    <property type="match status" value="1"/>
</dbReference>
<dbReference type="CDD" id="cd18026">
    <property type="entry name" value="DEXHc_POLQ-like"/>
    <property type="match status" value="1"/>
</dbReference>
<dbReference type="InterPro" id="IPR036390">
    <property type="entry name" value="WH_DNA-bd_sf"/>
</dbReference>
<dbReference type="Proteomes" id="UP001447188">
    <property type="component" value="Unassembled WGS sequence"/>
</dbReference>
<dbReference type="Pfam" id="PF20470">
    <property type="entry name" value="HTH_61"/>
    <property type="match status" value="1"/>
</dbReference>
<dbReference type="CDD" id="cd18795">
    <property type="entry name" value="SF2_C_Ski2"/>
    <property type="match status" value="1"/>
</dbReference>
<dbReference type="SUPFAM" id="SSF46785">
    <property type="entry name" value="Winged helix' DNA-binding domain"/>
    <property type="match status" value="1"/>
</dbReference>
<evidence type="ECO:0000259" key="8">
    <source>
        <dbReference type="PROSITE" id="PS51194"/>
    </source>
</evidence>
<proteinExistence type="predicted"/>
<dbReference type="Pfam" id="PF00270">
    <property type="entry name" value="DEAD"/>
    <property type="match status" value="1"/>
</dbReference>
<evidence type="ECO:0000256" key="5">
    <source>
        <dbReference type="ARBA" id="ARBA00048988"/>
    </source>
</evidence>
<accession>A0ABR3G902</accession>
<feature type="region of interest" description="Disordered" evidence="6">
    <location>
        <begin position="39"/>
        <end position="62"/>
    </location>
</feature>
<dbReference type="InterPro" id="IPR050474">
    <property type="entry name" value="Hel308_SKI2-like"/>
</dbReference>
<keyword evidence="3" id="KW-0347">Helicase</keyword>
<feature type="domain" description="Helicase ATP-binding" evidence="7">
    <location>
        <begin position="152"/>
        <end position="339"/>
    </location>
</feature>
<dbReference type="EMBL" id="JBBBZM010000177">
    <property type="protein sequence ID" value="KAL0632288.1"/>
    <property type="molecule type" value="Genomic_DNA"/>
</dbReference>
<evidence type="ECO:0000313" key="10">
    <source>
        <dbReference type="Proteomes" id="UP001447188"/>
    </source>
</evidence>
<keyword evidence="2" id="KW-0378">Hydrolase</keyword>
<dbReference type="PANTHER" id="PTHR47961:SF6">
    <property type="entry name" value="DNA-DIRECTED DNA POLYMERASE"/>
    <property type="match status" value="1"/>
</dbReference>